<dbReference type="OrthoDB" id="9810135at2"/>
<protein>
    <recommendedName>
        <fullName evidence="12">DNA 3'-5' helicase</fullName>
        <ecNumber evidence="12">5.6.2.4</ecNumber>
    </recommendedName>
</protein>
<sequence length="1006" mass="119432">MKLNKNHFYSASAGTGKTYTITHYYLDILKNNVKDTNITDKIIAVTFTKKAAAEMKERISQLIDEEIKTDSENQQNWRQIKNALSRAQITTIDSFSSNLIKENILYTQLNNSFQIMNNLQENSKTKEALNTMYKTIYAIYEGKEPTITANFKKDRKEKIEKIIKEITQIPNYKEQIKTVLQLEKIDDLFNEILKKYRYEIEQSKAINSLFDDEDKITQNQTNQMFKQMALLYIQIYRALTVDQNILDFFELKYQSLKLLETKPEVLQKYQKQYKYIIIDEFQDTDELQLRIFENMHTQNNYIFYVGDKKQSIYRFRGADISIFSKSMTEFTQKYGPIQSLNTNYRSFKEIVDYANYISQNNLFNFSDYKEKDLCSKDLLTNMGFIPDKEISGFNPMPDIQTQNQNVIKITANDKYRIKNIYTPEIENRKKSTAEEEVQTIAKTIKRIMKNKIYDKKQEKYRNAQFKDIAVLLRRISGYEEYIKKYFEKENINYYIVGSKMFYEKPEIKSLISLLKIIDNPNNDFDFFSSVVSLFFTTKLSDINDILKEVQNSRKSIYEIFQNHVEKTPYKKQLDSIKKYSELKTILKPSKILNKIIEETKFKEKLKLLENPESAYANISKFIQQIKEYEETTVEISEIIELLNNTTEVVEEELSTSSYNDNTVKVMSIHQSKGLEFPVVIIGALSKKIEVDAKIYFDKHKNEKNQKEEKIFSLEEFIKEEKDIYADFELLEISEIRRLIYVAITRPSQALINIIPNHKNKDKDPEYQYTYLQNTDYPKIDTIDFEQIPDEKIEKQQPIKTDQKINQENFKDLKNQEYRKYISPSYLKENEEFEKDIEIEEINTQELFYEETPEDLINEGIRLHEKLEHPQNKQQLKQLIKKEQNLADFSELEITEKIYNSQTSIPEAEFKKSITTDNKKYILTGIIDRLIINQGKIEVIDYKYSDLKHQNQIENYKFQIQLYLWLVKDHGTPTKGYILKIKNTPEIIEISPDPNFENKLIEVIRDI</sequence>
<evidence type="ECO:0000256" key="7">
    <source>
        <dbReference type="ARBA" id="ARBA00022840"/>
    </source>
</evidence>
<dbReference type="InterPro" id="IPR038726">
    <property type="entry name" value="PDDEXK_AddAB-type"/>
</dbReference>
<dbReference type="GO" id="GO:0004527">
    <property type="term" value="F:exonuclease activity"/>
    <property type="evidence" value="ECO:0007669"/>
    <property type="project" value="UniProtKB-KW"/>
</dbReference>
<keyword evidence="6" id="KW-0269">Exonuclease</keyword>
<evidence type="ECO:0000256" key="6">
    <source>
        <dbReference type="ARBA" id="ARBA00022839"/>
    </source>
</evidence>
<keyword evidence="4 14" id="KW-0378">Hydrolase</keyword>
<gene>
    <name evidence="17" type="ORF">E4650_10130</name>
</gene>
<evidence type="ECO:0000256" key="4">
    <source>
        <dbReference type="ARBA" id="ARBA00022801"/>
    </source>
</evidence>
<dbReference type="EC" id="5.6.2.4" evidence="12"/>
<dbReference type="Pfam" id="PF13361">
    <property type="entry name" value="UvrD_C"/>
    <property type="match status" value="1"/>
</dbReference>
<dbReference type="RefSeq" id="WP_135403258.1">
    <property type="nucleotide sequence ID" value="NZ_SRME01000012.1"/>
</dbReference>
<keyword evidence="8" id="KW-0238">DNA-binding</keyword>
<dbReference type="Gene3D" id="3.90.320.10">
    <property type="match status" value="1"/>
</dbReference>
<evidence type="ECO:0000259" key="16">
    <source>
        <dbReference type="PROSITE" id="PS51217"/>
    </source>
</evidence>
<evidence type="ECO:0000313" key="17">
    <source>
        <dbReference type="EMBL" id="TGG86619.1"/>
    </source>
</evidence>
<dbReference type="GO" id="GO:0000725">
    <property type="term" value="P:recombinational repair"/>
    <property type="evidence" value="ECO:0007669"/>
    <property type="project" value="TreeGrafter"/>
</dbReference>
<dbReference type="EMBL" id="SRME01000012">
    <property type="protein sequence ID" value="TGG86619.1"/>
    <property type="molecule type" value="Genomic_DNA"/>
</dbReference>
<keyword evidence="10" id="KW-0413">Isomerase</keyword>
<dbReference type="GO" id="GO:0005524">
    <property type="term" value="F:ATP binding"/>
    <property type="evidence" value="ECO:0007669"/>
    <property type="project" value="UniProtKB-UniRule"/>
</dbReference>
<feature type="binding site" evidence="14">
    <location>
        <begin position="11"/>
        <end position="18"/>
    </location>
    <ligand>
        <name>ATP</name>
        <dbReference type="ChEBI" id="CHEBI:30616"/>
    </ligand>
</feature>
<evidence type="ECO:0000259" key="15">
    <source>
        <dbReference type="PROSITE" id="PS51198"/>
    </source>
</evidence>
<dbReference type="GO" id="GO:0033202">
    <property type="term" value="C:DNA helicase complex"/>
    <property type="evidence" value="ECO:0007669"/>
    <property type="project" value="TreeGrafter"/>
</dbReference>
<dbReference type="PANTHER" id="PTHR11070:SF48">
    <property type="entry name" value="ATP-DEPENDENT HELICASE_NUCLEASE SUBUNIT A"/>
    <property type="match status" value="1"/>
</dbReference>
<comment type="caution">
    <text evidence="17">The sequence shown here is derived from an EMBL/GenBank/DDBJ whole genome shotgun (WGS) entry which is preliminary data.</text>
</comment>
<evidence type="ECO:0000256" key="12">
    <source>
        <dbReference type="ARBA" id="ARBA00034808"/>
    </source>
</evidence>
<accession>A0A4Z0VYX9</accession>
<keyword evidence="2 14" id="KW-0547">Nucleotide-binding</keyword>
<dbReference type="PROSITE" id="PS51217">
    <property type="entry name" value="UVRD_HELICASE_CTER"/>
    <property type="match status" value="1"/>
</dbReference>
<evidence type="ECO:0000256" key="5">
    <source>
        <dbReference type="ARBA" id="ARBA00022806"/>
    </source>
</evidence>
<dbReference type="InterPro" id="IPR027417">
    <property type="entry name" value="P-loop_NTPase"/>
</dbReference>
<evidence type="ECO:0000256" key="11">
    <source>
        <dbReference type="ARBA" id="ARBA00034617"/>
    </source>
</evidence>
<keyword evidence="5 14" id="KW-0347">Helicase</keyword>
<keyword evidence="1" id="KW-0540">Nuclease</keyword>
<dbReference type="Gene3D" id="3.40.50.300">
    <property type="entry name" value="P-loop containing nucleotide triphosphate hydrolases"/>
    <property type="match status" value="4"/>
</dbReference>
<dbReference type="Pfam" id="PF12705">
    <property type="entry name" value="PDDEXK_1"/>
    <property type="match status" value="1"/>
</dbReference>
<name>A0A4Z0VYX9_9BACT</name>
<reference evidence="17 18" key="1">
    <citation type="submission" date="2019-04" db="EMBL/GenBank/DDBJ databases">
        <title>Draft genome sequence data and analysis of a Fermenting Bacterium, Geotoga petraea strain HO-Geo1, isolated from heavy-oil petroleum reservoir in Russia.</title>
        <authorList>
            <person name="Grouzdev D.S."/>
            <person name="Semenova E.M."/>
            <person name="Sokolova D.S."/>
            <person name="Tourova T.P."/>
            <person name="Poltaraus A.B."/>
            <person name="Nazina T.N."/>
        </authorList>
    </citation>
    <scope>NUCLEOTIDE SEQUENCE [LARGE SCALE GENOMIC DNA]</scope>
    <source>
        <strain evidence="17 18">HO-Geo1</strain>
    </source>
</reference>
<keyword evidence="3" id="KW-0227">DNA damage</keyword>
<feature type="domain" description="UvrD-like helicase ATP-binding" evidence="15">
    <location>
        <begin position="1"/>
        <end position="347"/>
    </location>
</feature>
<dbReference type="Gene3D" id="1.10.486.10">
    <property type="entry name" value="PCRA, domain 4"/>
    <property type="match status" value="1"/>
</dbReference>
<dbReference type="GO" id="GO:0005829">
    <property type="term" value="C:cytosol"/>
    <property type="evidence" value="ECO:0007669"/>
    <property type="project" value="TreeGrafter"/>
</dbReference>
<dbReference type="GO" id="GO:0043138">
    <property type="term" value="F:3'-5' DNA helicase activity"/>
    <property type="evidence" value="ECO:0007669"/>
    <property type="project" value="UniProtKB-EC"/>
</dbReference>
<dbReference type="SUPFAM" id="SSF52540">
    <property type="entry name" value="P-loop containing nucleoside triphosphate hydrolases"/>
    <property type="match status" value="1"/>
</dbReference>
<dbReference type="Pfam" id="PF00580">
    <property type="entry name" value="UvrD-helicase"/>
    <property type="match status" value="1"/>
</dbReference>
<dbReference type="InterPro" id="IPR011604">
    <property type="entry name" value="PDDEXK-like_dom_sf"/>
</dbReference>
<dbReference type="InterPro" id="IPR014017">
    <property type="entry name" value="DNA_helicase_UvrD-like_C"/>
</dbReference>
<proteinExistence type="predicted"/>
<dbReference type="PANTHER" id="PTHR11070">
    <property type="entry name" value="UVRD / RECB / PCRA DNA HELICASE FAMILY MEMBER"/>
    <property type="match status" value="1"/>
</dbReference>
<evidence type="ECO:0000256" key="14">
    <source>
        <dbReference type="PROSITE-ProRule" id="PRU00560"/>
    </source>
</evidence>
<dbReference type="Proteomes" id="UP000297288">
    <property type="component" value="Unassembled WGS sequence"/>
</dbReference>
<comment type="catalytic activity">
    <reaction evidence="11">
        <text>Couples ATP hydrolysis with the unwinding of duplex DNA by translocating in the 3'-5' direction.</text>
        <dbReference type="EC" id="5.6.2.4"/>
    </reaction>
</comment>
<evidence type="ECO:0000256" key="13">
    <source>
        <dbReference type="ARBA" id="ARBA00048988"/>
    </source>
</evidence>
<dbReference type="AlphaFoldDB" id="A0A4Z0VYX9"/>
<organism evidence="17 18">
    <name type="scientific">Geotoga petraea</name>
    <dbReference type="NCBI Taxonomy" id="28234"/>
    <lineage>
        <taxon>Bacteria</taxon>
        <taxon>Thermotogati</taxon>
        <taxon>Thermotogota</taxon>
        <taxon>Thermotogae</taxon>
        <taxon>Petrotogales</taxon>
        <taxon>Petrotogaceae</taxon>
        <taxon>Geotoga</taxon>
    </lineage>
</organism>
<feature type="domain" description="UvrD-like helicase C-terminal" evidence="16">
    <location>
        <begin position="397"/>
        <end position="673"/>
    </location>
</feature>
<dbReference type="CDD" id="cd17932">
    <property type="entry name" value="DEXQc_UvrD"/>
    <property type="match status" value="1"/>
</dbReference>
<evidence type="ECO:0000256" key="9">
    <source>
        <dbReference type="ARBA" id="ARBA00023204"/>
    </source>
</evidence>
<keyword evidence="7 14" id="KW-0067">ATP-binding</keyword>
<evidence type="ECO:0000256" key="10">
    <source>
        <dbReference type="ARBA" id="ARBA00023235"/>
    </source>
</evidence>
<evidence type="ECO:0000256" key="3">
    <source>
        <dbReference type="ARBA" id="ARBA00022763"/>
    </source>
</evidence>
<dbReference type="SUPFAM" id="SSF52980">
    <property type="entry name" value="Restriction endonuclease-like"/>
    <property type="match status" value="1"/>
</dbReference>
<dbReference type="PROSITE" id="PS51198">
    <property type="entry name" value="UVRD_HELICASE_ATP_BIND"/>
    <property type="match status" value="1"/>
</dbReference>
<comment type="catalytic activity">
    <reaction evidence="13">
        <text>ATP + H2O = ADP + phosphate + H(+)</text>
        <dbReference type="Rhea" id="RHEA:13065"/>
        <dbReference type="ChEBI" id="CHEBI:15377"/>
        <dbReference type="ChEBI" id="CHEBI:15378"/>
        <dbReference type="ChEBI" id="CHEBI:30616"/>
        <dbReference type="ChEBI" id="CHEBI:43474"/>
        <dbReference type="ChEBI" id="CHEBI:456216"/>
        <dbReference type="EC" id="5.6.2.4"/>
    </reaction>
</comment>
<dbReference type="InterPro" id="IPR014016">
    <property type="entry name" value="UvrD-like_ATP-bd"/>
</dbReference>
<keyword evidence="9" id="KW-0234">DNA repair</keyword>
<dbReference type="InterPro" id="IPR011335">
    <property type="entry name" value="Restrct_endonuc-II-like"/>
</dbReference>
<evidence type="ECO:0000256" key="1">
    <source>
        <dbReference type="ARBA" id="ARBA00022722"/>
    </source>
</evidence>
<dbReference type="InterPro" id="IPR000212">
    <property type="entry name" value="DNA_helicase_UvrD/REP"/>
</dbReference>
<evidence type="ECO:0000256" key="2">
    <source>
        <dbReference type="ARBA" id="ARBA00022741"/>
    </source>
</evidence>
<evidence type="ECO:0000313" key="18">
    <source>
        <dbReference type="Proteomes" id="UP000297288"/>
    </source>
</evidence>
<evidence type="ECO:0000256" key="8">
    <source>
        <dbReference type="ARBA" id="ARBA00023125"/>
    </source>
</evidence>
<dbReference type="GO" id="GO:0003677">
    <property type="term" value="F:DNA binding"/>
    <property type="evidence" value="ECO:0007669"/>
    <property type="project" value="UniProtKB-KW"/>
</dbReference>